<name>W4GKJ6_APHAT</name>
<evidence type="ECO:0008006" key="2">
    <source>
        <dbReference type="Google" id="ProtNLM"/>
    </source>
</evidence>
<dbReference type="VEuPathDB" id="FungiDB:H257_06547"/>
<dbReference type="RefSeq" id="XP_009830111.1">
    <property type="nucleotide sequence ID" value="XM_009831809.1"/>
</dbReference>
<dbReference type="GeneID" id="20808543"/>
<reference evidence="1" key="1">
    <citation type="submission" date="2013-12" db="EMBL/GenBank/DDBJ databases">
        <title>The Genome Sequence of Aphanomyces astaci APO3.</title>
        <authorList>
            <consortium name="The Broad Institute Genomics Platform"/>
            <person name="Russ C."/>
            <person name="Tyler B."/>
            <person name="van West P."/>
            <person name="Dieguez-Uribeondo J."/>
            <person name="Young S.K."/>
            <person name="Zeng Q."/>
            <person name="Gargeya S."/>
            <person name="Fitzgerald M."/>
            <person name="Abouelleil A."/>
            <person name="Alvarado L."/>
            <person name="Chapman S.B."/>
            <person name="Gainer-Dewar J."/>
            <person name="Goldberg J."/>
            <person name="Griggs A."/>
            <person name="Gujja S."/>
            <person name="Hansen M."/>
            <person name="Howarth C."/>
            <person name="Imamovic A."/>
            <person name="Ireland A."/>
            <person name="Larimer J."/>
            <person name="McCowan C."/>
            <person name="Murphy C."/>
            <person name="Pearson M."/>
            <person name="Poon T.W."/>
            <person name="Priest M."/>
            <person name="Roberts A."/>
            <person name="Saif S."/>
            <person name="Shea T."/>
            <person name="Sykes S."/>
            <person name="Wortman J."/>
            <person name="Nusbaum C."/>
            <person name="Birren B."/>
        </authorList>
    </citation>
    <scope>NUCLEOTIDE SEQUENCE [LARGE SCALE GENOMIC DNA]</scope>
    <source>
        <strain evidence="1">APO3</strain>
    </source>
</reference>
<dbReference type="EMBL" id="KI913126">
    <property type="protein sequence ID" value="ETV80187.1"/>
    <property type="molecule type" value="Genomic_DNA"/>
</dbReference>
<accession>W4GKJ6</accession>
<protein>
    <recommendedName>
        <fullName evidence="2">CHCH domain-containing protein</fullName>
    </recommendedName>
</protein>
<sequence length="72" mass="7954">MPTKNDCTECKAGDATLHPAAVESTGCRQLYESVEACMKKHTGSVSACNEEWTAFRTCHRKERRTRTPPAAP</sequence>
<gene>
    <name evidence="1" type="ORF">H257_06547</name>
</gene>
<organism evidence="1">
    <name type="scientific">Aphanomyces astaci</name>
    <name type="common">Crayfish plague agent</name>
    <dbReference type="NCBI Taxonomy" id="112090"/>
    <lineage>
        <taxon>Eukaryota</taxon>
        <taxon>Sar</taxon>
        <taxon>Stramenopiles</taxon>
        <taxon>Oomycota</taxon>
        <taxon>Saprolegniomycetes</taxon>
        <taxon>Saprolegniales</taxon>
        <taxon>Verrucalvaceae</taxon>
        <taxon>Aphanomyces</taxon>
    </lineage>
</organism>
<dbReference type="OrthoDB" id="88434at2759"/>
<proteinExistence type="predicted"/>
<dbReference type="AlphaFoldDB" id="W4GKJ6"/>
<evidence type="ECO:0000313" key="1">
    <source>
        <dbReference type="EMBL" id="ETV80187.1"/>
    </source>
</evidence>